<dbReference type="PANTHER" id="PTHR43808:SF31">
    <property type="entry name" value="N-ACETYL-L-CITRULLINE DEACETYLASE"/>
    <property type="match status" value="1"/>
</dbReference>
<dbReference type="PROSITE" id="PS00759">
    <property type="entry name" value="ARGE_DAPE_CPG2_2"/>
    <property type="match status" value="1"/>
</dbReference>
<name>D9PGJ4_9ZZZZ</name>
<dbReference type="EMBL" id="ADZX01000253">
    <property type="protein sequence ID" value="EFK97327.1"/>
    <property type="molecule type" value="Genomic_DNA"/>
</dbReference>
<dbReference type="Pfam" id="PF01546">
    <property type="entry name" value="Peptidase_M20"/>
    <property type="match status" value="1"/>
</dbReference>
<dbReference type="GO" id="GO:0009014">
    <property type="term" value="F:succinyl-diaminopimelate desuccinylase activity"/>
    <property type="evidence" value="ECO:0007669"/>
    <property type="project" value="UniProtKB-EC"/>
</dbReference>
<reference evidence="3" key="1">
    <citation type="submission" date="2010-07" db="EMBL/GenBank/DDBJ databases">
        <authorList>
            <consortium name="CONSOLIDER consortium CSD2007-00005"/>
            <person name="Guazzaroni M.-E."/>
            <person name="Richter M."/>
            <person name="Garcia-Salamanca A."/>
            <person name="Yarza P."/>
            <person name="Ferrer M."/>
        </authorList>
    </citation>
    <scope>NUCLEOTIDE SEQUENCE</scope>
</reference>
<organism evidence="3">
    <name type="scientific">sediment metagenome</name>
    <dbReference type="NCBI Taxonomy" id="749907"/>
    <lineage>
        <taxon>unclassified sequences</taxon>
        <taxon>metagenomes</taxon>
        <taxon>ecological metagenomes</taxon>
    </lineage>
</organism>
<dbReference type="PANTHER" id="PTHR43808">
    <property type="entry name" value="ACETYLORNITHINE DEACETYLASE"/>
    <property type="match status" value="1"/>
</dbReference>
<comment type="caution">
    <text evidence="3">The sequence shown here is derived from an EMBL/GenBank/DDBJ whole genome shotgun (WGS) entry which is preliminary data.</text>
</comment>
<reference evidence="3" key="2">
    <citation type="journal article" date="2011" name="Microb. Ecol.">
        <title>Taxonomic and Functional Metagenomic Profiling of the Microbial Community in the Anoxic Sediment of a Sub-saline Shallow Lake (Laguna de Carrizo, Central Spain).</title>
        <authorList>
            <person name="Ferrer M."/>
            <person name="Guazzaroni M.E."/>
            <person name="Richter M."/>
            <person name="Garcia-Salamanca A."/>
            <person name="Yarza P."/>
            <person name="Suarez-Suarez A."/>
            <person name="Solano J."/>
            <person name="Alcaide M."/>
            <person name="van Dillewijn P."/>
            <person name="Molina-Henares M.A."/>
            <person name="Lopez-Cortes N."/>
            <person name="Al-Ramahi Y."/>
            <person name="Guerrero C."/>
            <person name="Acosta A."/>
            <person name="de Eugenio L.I."/>
            <person name="Martinez V."/>
            <person name="Marques S."/>
            <person name="Rojo F."/>
            <person name="Santero E."/>
            <person name="Genilloud O."/>
            <person name="Perez-Perez J."/>
            <person name="Rossello-Mora R."/>
            <person name="Ramos J.L."/>
        </authorList>
    </citation>
    <scope>NUCLEOTIDE SEQUENCE</scope>
</reference>
<proteinExistence type="predicted"/>
<dbReference type="EC" id="3.5.1.18" evidence="3"/>
<dbReference type="InterPro" id="IPR050072">
    <property type="entry name" value="Peptidase_M20A"/>
</dbReference>
<dbReference type="Gene3D" id="3.40.630.10">
    <property type="entry name" value="Zn peptidases"/>
    <property type="match status" value="1"/>
</dbReference>
<evidence type="ECO:0000256" key="1">
    <source>
        <dbReference type="ARBA" id="ARBA00022801"/>
    </source>
</evidence>
<evidence type="ECO:0000256" key="2">
    <source>
        <dbReference type="ARBA" id="ARBA00022833"/>
    </source>
</evidence>
<dbReference type="GO" id="GO:0008777">
    <property type="term" value="F:acetylornithine deacetylase activity"/>
    <property type="evidence" value="ECO:0007669"/>
    <property type="project" value="TreeGrafter"/>
</dbReference>
<dbReference type="InterPro" id="IPR002933">
    <property type="entry name" value="Peptidase_M20"/>
</dbReference>
<keyword evidence="1 3" id="KW-0378">Hydrolase</keyword>
<evidence type="ECO:0000313" key="3">
    <source>
        <dbReference type="EMBL" id="EFK97327.1"/>
    </source>
</evidence>
<feature type="non-terminal residue" evidence="3">
    <location>
        <position position="1"/>
    </location>
</feature>
<dbReference type="InterPro" id="IPR001261">
    <property type="entry name" value="ArgE/DapE_CS"/>
</dbReference>
<protein>
    <submittedName>
        <fullName evidence="3">Succinyl-diaminopimelate desuccinylase</fullName>
        <ecNumber evidence="3">3.5.1.18</ecNumber>
    </submittedName>
</protein>
<dbReference type="GO" id="GO:0006526">
    <property type="term" value="P:L-arginine biosynthetic process"/>
    <property type="evidence" value="ECO:0007669"/>
    <property type="project" value="TreeGrafter"/>
</dbReference>
<dbReference type="SUPFAM" id="SSF53187">
    <property type="entry name" value="Zn-dependent exopeptidases"/>
    <property type="match status" value="1"/>
</dbReference>
<sequence>EDGSYKFIEEYLEGFEVIRYDVQEVKNIFLTKKFSDDNTHLCFAGHIDVVPAGDGWSYDAFVPRIENDRIFGRGAQDMKSGVAAFITAVKDATYFKGRLSILLTSDEEGDAIDGTIKMLQHLKEINLLPQFCIVAEPTCDKILEIR</sequence>
<keyword evidence="2" id="KW-0862">Zinc</keyword>
<gene>
    <name evidence="3" type="primary">dapE</name>
    <name evidence="3" type="ORF">LDC_0641</name>
</gene>
<accession>D9PGJ4</accession>
<dbReference type="AlphaFoldDB" id="D9PGJ4"/>